<organism evidence="2 3">
    <name type="scientific">Macaca fascicularis</name>
    <name type="common">Crab-eating macaque</name>
    <name type="synonym">Cynomolgus monkey</name>
    <dbReference type="NCBI Taxonomy" id="9541"/>
    <lineage>
        <taxon>Eukaryota</taxon>
        <taxon>Metazoa</taxon>
        <taxon>Chordata</taxon>
        <taxon>Craniata</taxon>
        <taxon>Vertebrata</taxon>
        <taxon>Euteleostomi</taxon>
        <taxon>Mammalia</taxon>
        <taxon>Eutheria</taxon>
        <taxon>Euarchontoglires</taxon>
        <taxon>Primates</taxon>
        <taxon>Haplorrhini</taxon>
        <taxon>Catarrhini</taxon>
        <taxon>Cercopithecidae</taxon>
        <taxon>Cercopithecinae</taxon>
        <taxon>Macaca</taxon>
    </lineage>
</organism>
<keyword evidence="3" id="KW-1185">Reference proteome</keyword>
<dbReference type="AlphaFoldDB" id="A0A7N9CJM9"/>
<evidence type="ECO:0000256" key="1">
    <source>
        <dbReference type="SAM" id="Coils"/>
    </source>
</evidence>
<reference evidence="2" key="2">
    <citation type="submission" date="2025-08" db="UniProtKB">
        <authorList>
            <consortium name="Ensembl"/>
        </authorList>
    </citation>
    <scope>IDENTIFICATION</scope>
</reference>
<dbReference type="Bgee" id="ENSMFAG00000033953">
    <property type="expression patterns" value="Expressed in skeletal muscle tissue and 13 other cell types or tissues"/>
</dbReference>
<dbReference type="GO" id="GO:0055088">
    <property type="term" value="P:lipid homeostasis"/>
    <property type="evidence" value="ECO:0007669"/>
    <property type="project" value="Ensembl"/>
</dbReference>
<dbReference type="Proteomes" id="UP000233100">
    <property type="component" value="Chromosome 6"/>
</dbReference>
<proteinExistence type="predicted"/>
<keyword evidence="1" id="KW-0175">Coiled coil</keyword>
<dbReference type="GO" id="GO:0005741">
    <property type="term" value="C:mitochondrial outer membrane"/>
    <property type="evidence" value="ECO:0007669"/>
    <property type="project" value="Ensembl"/>
</dbReference>
<protein>
    <submittedName>
        <fullName evidence="2">Coiled-coil domain containing 127</fullName>
    </submittedName>
</protein>
<accession>A0A7N9CJM9</accession>
<name>A0A7N9CJM9_MACFA</name>
<dbReference type="InterPro" id="IPR034607">
    <property type="entry name" value="CCDC127"/>
</dbReference>
<evidence type="ECO:0000313" key="3">
    <source>
        <dbReference type="Proteomes" id="UP000233100"/>
    </source>
</evidence>
<evidence type="ECO:0000313" key="2">
    <source>
        <dbReference type="Ensembl" id="ENSMFAP00000052976.1"/>
    </source>
</evidence>
<dbReference type="GeneTree" id="ENSGT00390000008818"/>
<dbReference type="PANTHER" id="PTHR31958:SF2">
    <property type="entry name" value="COILED-COIL DOMAIN-CONTAINING PROTEIN 127"/>
    <property type="match status" value="1"/>
</dbReference>
<reference evidence="2" key="3">
    <citation type="submission" date="2025-09" db="UniProtKB">
        <authorList>
            <consortium name="Ensembl"/>
        </authorList>
    </citation>
    <scope>IDENTIFICATION</scope>
</reference>
<reference evidence="2 3" key="1">
    <citation type="submission" date="2013-03" db="EMBL/GenBank/DDBJ databases">
        <authorList>
            <person name="Warren W."/>
            <person name="Wilson R.K."/>
        </authorList>
    </citation>
    <scope>NUCLEOTIDE SEQUENCE</scope>
</reference>
<feature type="coiled-coil region" evidence="1">
    <location>
        <begin position="79"/>
        <end position="134"/>
    </location>
</feature>
<dbReference type="PANTHER" id="PTHR31958">
    <property type="entry name" value="COILED-COIL DOMAIN-CONTAINING PROTEIN 127"/>
    <property type="match status" value="1"/>
</dbReference>
<sequence>MNNLNDPQTGISGLIPGAGMVVMEADGIMPCWFQCWDWLLLSWIWSRESQKEIEKEREACRQRTTAFQQDLEAKYHAMISENRRAVAQLSLELEKEQNRTASYREALISQGRKLVEEKKLLEQERAQVMQEKRQVQPLRNAYLSCLQKEENWQRRARLLLKEFEAILTERQNIYCSLFLPRSKRLELEKSLLVRASVDPVAADLEMAAGLTDIFQHDTYCGEVWNTNKRQNGRLMWLYLRYWELVVELKKFKRVEEAILEK</sequence>
<gene>
    <name evidence="2" type="primary">CCDC127</name>
</gene>
<dbReference type="Ensembl" id="ENSMFAT00000098650.1">
    <property type="protein sequence ID" value="ENSMFAP00000052976.1"/>
    <property type="gene ID" value="ENSMFAG00000033953.2"/>
</dbReference>